<dbReference type="PROSITE" id="PS51192">
    <property type="entry name" value="HELICASE_ATP_BIND_1"/>
    <property type="match status" value="1"/>
</dbReference>
<sequence>MSNNNNEMKNDYNTVKVYTSFDDMDLKNNLLRAIYAYGFEKPSAIQQRGIIPLYKGGDIIAQAQSGTGKTATFSIGILQKIDESKGHCQALILAPTRELAGQIHKVITALGMYMNVKPYLCIGGQSVFDDMNHIRKGNCPIIVGTPGRIYDMINRGAINTSALNILVLDEADEMLSRGFKEQIYNIFQTIPENVQVGLFSATMPNEILEISQKFLRNPTRILVKNEELTLDGIKQFYVIVQEEDWKFSTLCDLYEKLNISQSIVYCNKKQKVSDLAKGMIENDFEVAHMHGGMTQEERNQVMQDFRSGSSRVLITTDLLARGIDVQGVSLVVNYDVPHIKENYIHRIGRSGRYGRKGVAINFVSPGESDTLEQIESFYSTSINELPQDFERHLN</sequence>
<feature type="domain" description="Helicase ATP-binding" evidence="8">
    <location>
        <begin position="50"/>
        <end position="221"/>
    </location>
</feature>
<gene>
    <name evidence="11" type="ORF">METZ01_LOCUS139292</name>
</gene>
<organism evidence="11">
    <name type="scientific">marine metagenome</name>
    <dbReference type="NCBI Taxonomy" id="408172"/>
    <lineage>
        <taxon>unclassified sequences</taxon>
        <taxon>metagenomes</taxon>
        <taxon>ecological metagenomes</taxon>
    </lineage>
</organism>
<dbReference type="SUPFAM" id="SSF52540">
    <property type="entry name" value="P-loop containing nucleoside triphosphate hydrolases"/>
    <property type="match status" value="1"/>
</dbReference>
<evidence type="ECO:0000256" key="7">
    <source>
        <dbReference type="ARBA" id="ARBA00047984"/>
    </source>
</evidence>
<keyword evidence="6" id="KW-0694">RNA-binding</keyword>
<evidence type="ECO:0000259" key="9">
    <source>
        <dbReference type="PROSITE" id="PS51194"/>
    </source>
</evidence>
<dbReference type="Gene3D" id="3.40.50.300">
    <property type="entry name" value="P-loop containing nucleotide triphosphate hydrolases"/>
    <property type="match status" value="2"/>
</dbReference>
<dbReference type="InterPro" id="IPR000629">
    <property type="entry name" value="RNA-helicase_DEAD-box_CS"/>
</dbReference>
<dbReference type="InterPro" id="IPR014014">
    <property type="entry name" value="RNA_helicase_DEAD_Q_motif"/>
</dbReference>
<dbReference type="SMART" id="SM00487">
    <property type="entry name" value="DEXDc"/>
    <property type="match status" value="1"/>
</dbReference>
<evidence type="ECO:0000256" key="2">
    <source>
        <dbReference type="ARBA" id="ARBA00022741"/>
    </source>
</evidence>
<evidence type="ECO:0000256" key="4">
    <source>
        <dbReference type="ARBA" id="ARBA00022806"/>
    </source>
</evidence>
<dbReference type="PANTHER" id="PTHR47958">
    <property type="entry name" value="ATP-DEPENDENT RNA HELICASE DBP3"/>
    <property type="match status" value="1"/>
</dbReference>
<evidence type="ECO:0000259" key="10">
    <source>
        <dbReference type="PROSITE" id="PS51195"/>
    </source>
</evidence>
<reference evidence="11" key="1">
    <citation type="submission" date="2018-05" db="EMBL/GenBank/DDBJ databases">
        <authorList>
            <person name="Lanie J.A."/>
            <person name="Ng W.-L."/>
            <person name="Kazmierczak K.M."/>
            <person name="Andrzejewski T.M."/>
            <person name="Davidsen T.M."/>
            <person name="Wayne K.J."/>
            <person name="Tettelin H."/>
            <person name="Glass J.I."/>
            <person name="Rusch D."/>
            <person name="Podicherti R."/>
            <person name="Tsui H.-C.T."/>
            <person name="Winkler M.E."/>
        </authorList>
    </citation>
    <scope>NUCLEOTIDE SEQUENCE</scope>
</reference>
<dbReference type="InterPro" id="IPR001650">
    <property type="entry name" value="Helicase_C-like"/>
</dbReference>
<dbReference type="PROSITE" id="PS00039">
    <property type="entry name" value="DEAD_ATP_HELICASE"/>
    <property type="match status" value="1"/>
</dbReference>
<evidence type="ECO:0000313" key="11">
    <source>
        <dbReference type="EMBL" id="SVA86438.1"/>
    </source>
</evidence>
<evidence type="ECO:0000259" key="8">
    <source>
        <dbReference type="PROSITE" id="PS51192"/>
    </source>
</evidence>
<keyword evidence="3" id="KW-0378">Hydrolase</keyword>
<dbReference type="AlphaFoldDB" id="A0A381ZAY5"/>
<dbReference type="CDD" id="cd18787">
    <property type="entry name" value="SF2_C_DEAD"/>
    <property type="match status" value="1"/>
</dbReference>
<dbReference type="PROSITE" id="PS51194">
    <property type="entry name" value="HELICASE_CTER"/>
    <property type="match status" value="1"/>
</dbReference>
<comment type="catalytic activity">
    <reaction evidence="7">
        <text>ATP + H2O = ADP + phosphate + H(+)</text>
        <dbReference type="Rhea" id="RHEA:13065"/>
        <dbReference type="ChEBI" id="CHEBI:15377"/>
        <dbReference type="ChEBI" id="CHEBI:15378"/>
        <dbReference type="ChEBI" id="CHEBI:30616"/>
        <dbReference type="ChEBI" id="CHEBI:43474"/>
        <dbReference type="ChEBI" id="CHEBI:456216"/>
        <dbReference type="EC" id="3.6.4.13"/>
    </reaction>
</comment>
<dbReference type="GO" id="GO:0016787">
    <property type="term" value="F:hydrolase activity"/>
    <property type="evidence" value="ECO:0007669"/>
    <property type="project" value="UniProtKB-KW"/>
</dbReference>
<dbReference type="FunFam" id="3.40.50.300:FF:000849">
    <property type="entry name" value="ATP-dependent RNA helicase DBP5"/>
    <property type="match status" value="1"/>
</dbReference>
<dbReference type="EMBL" id="UINC01020629">
    <property type="protein sequence ID" value="SVA86438.1"/>
    <property type="molecule type" value="Genomic_DNA"/>
</dbReference>
<dbReference type="GO" id="GO:0005524">
    <property type="term" value="F:ATP binding"/>
    <property type="evidence" value="ECO:0007669"/>
    <property type="project" value="UniProtKB-KW"/>
</dbReference>
<dbReference type="Pfam" id="PF00271">
    <property type="entry name" value="Helicase_C"/>
    <property type="match status" value="1"/>
</dbReference>
<keyword evidence="5" id="KW-0067">ATP-binding</keyword>
<dbReference type="InterPro" id="IPR027417">
    <property type="entry name" value="P-loop_NTPase"/>
</dbReference>
<keyword evidence="4" id="KW-0347">Helicase</keyword>
<evidence type="ECO:0000256" key="5">
    <source>
        <dbReference type="ARBA" id="ARBA00022840"/>
    </source>
</evidence>
<dbReference type="EC" id="3.6.4.13" evidence="1"/>
<dbReference type="SMART" id="SM00490">
    <property type="entry name" value="HELICc"/>
    <property type="match status" value="1"/>
</dbReference>
<evidence type="ECO:0000256" key="6">
    <source>
        <dbReference type="ARBA" id="ARBA00022884"/>
    </source>
</evidence>
<name>A0A381ZAY5_9ZZZZ</name>
<dbReference type="Pfam" id="PF00270">
    <property type="entry name" value="DEAD"/>
    <property type="match status" value="1"/>
</dbReference>
<proteinExistence type="predicted"/>
<dbReference type="GO" id="GO:0003724">
    <property type="term" value="F:RNA helicase activity"/>
    <property type="evidence" value="ECO:0007669"/>
    <property type="project" value="UniProtKB-EC"/>
</dbReference>
<protein>
    <recommendedName>
        <fullName evidence="1">RNA helicase</fullName>
        <ecNumber evidence="1">3.6.4.13</ecNumber>
    </recommendedName>
</protein>
<evidence type="ECO:0000256" key="3">
    <source>
        <dbReference type="ARBA" id="ARBA00022801"/>
    </source>
</evidence>
<feature type="domain" description="Helicase C-terminal" evidence="9">
    <location>
        <begin position="232"/>
        <end position="393"/>
    </location>
</feature>
<accession>A0A381ZAY5</accession>
<dbReference type="InterPro" id="IPR011545">
    <property type="entry name" value="DEAD/DEAH_box_helicase_dom"/>
</dbReference>
<dbReference type="FunFam" id="3.40.50.300:FF:000031">
    <property type="entry name" value="Eukaryotic initiation factor 4A-III"/>
    <property type="match status" value="1"/>
</dbReference>
<dbReference type="GO" id="GO:0003723">
    <property type="term" value="F:RNA binding"/>
    <property type="evidence" value="ECO:0007669"/>
    <property type="project" value="UniProtKB-KW"/>
</dbReference>
<dbReference type="InterPro" id="IPR014001">
    <property type="entry name" value="Helicase_ATP-bd"/>
</dbReference>
<feature type="domain" description="DEAD-box RNA helicase Q" evidence="10">
    <location>
        <begin position="19"/>
        <end position="47"/>
    </location>
</feature>
<dbReference type="PROSITE" id="PS51195">
    <property type="entry name" value="Q_MOTIF"/>
    <property type="match status" value="1"/>
</dbReference>
<keyword evidence="2" id="KW-0547">Nucleotide-binding</keyword>
<evidence type="ECO:0000256" key="1">
    <source>
        <dbReference type="ARBA" id="ARBA00012552"/>
    </source>
</evidence>